<keyword evidence="6" id="KW-0851">Voltage-gated channel</keyword>
<gene>
    <name evidence="15" type="ORF">V1264_010671</name>
</gene>
<evidence type="ECO:0000256" key="4">
    <source>
        <dbReference type="ARBA" id="ARBA00022692"/>
    </source>
</evidence>
<dbReference type="PANTHER" id="PTHR11537">
    <property type="entry name" value="VOLTAGE-GATED POTASSIUM CHANNEL"/>
    <property type="match status" value="1"/>
</dbReference>
<evidence type="ECO:0000256" key="2">
    <source>
        <dbReference type="ARBA" id="ARBA00022448"/>
    </source>
</evidence>
<evidence type="ECO:0000256" key="13">
    <source>
        <dbReference type="SAM" id="Phobius"/>
    </source>
</evidence>
<feature type="transmembrane region" description="Helical" evidence="13">
    <location>
        <begin position="324"/>
        <end position="345"/>
    </location>
</feature>
<evidence type="ECO:0000256" key="11">
    <source>
        <dbReference type="ARBA" id="ARBA00023303"/>
    </source>
</evidence>
<feature type="transmembrane region" description="Helical" evidence="13">
    <location>
        <begin position="384"/>
        <end position="406"/>
    </location>
</feature>
<reference evidence="15 16" key="1">
    <citation type="submission" date="2024-02" db="EMBL/GenBank/DDBJ databases">
        <title>Chromosome-scale genome assembly of the rough periwinkle Littorina saxatilis.</title>
        <authorList>
            <person name="De Jode A."/>
            <person name="Faria R."/>
            <person name="Formenti G."/>
            <person name="Sims Y."/>
            <person name="Smith T.P."/>
            <person name="Tracey A."/>
            <person name="Wood J.M.D."/>
            <person name="Zagrodzka Z.B."/>
            <person name="Johannesson K."/>
            <person name="Butlin R.K."/>
            <person name="Leder E.H."/>
        </authorList>
    </citation>
    <scope>NUCLEOTIDE SEQUENCE [LARGE SCALE GENOMIC DNA]</scope>
    <source>
        <strain evidence="15">Snail1</strain>
        <tissue evidence="15">Muscle</tissue>
    </source>
</reference>
<evidence type="ECO:0000256" key="8">
    <source>
        <dbReference type="ARBA" id="ARBA00022989"/>
    </source>
</evidence>
<dbReference type="Pfam" id="PF00520">
    <property type="entry name" value="Ion_trans"/>
    <property type="match status" value="1"/>
</dbReference>
<evidence type="ECO:0000313" key="15">
    <source>
        <dbReference type="EMBL" id="KAK7090936.1"/>
    </source>
</evidence>
<feature type="transmembrane region" description="Helical" evidence="13">
    <location>
        <begin position="357"/>
        <end position="377"/>
    </location>
</feature>
<feature type="compositionally biased region" description="Basic and acidic residues" evidence="12">
    <location>
        <begin position="457"/>
        <end position="471"/>
    </location>
</feature>
<dbReference type="FunFam" id="1.10.287.70:FF:000028">
    <property type="entry name" value="potassium voltage-gated channel subfamily D member 3"/>
    <property type="match status" value="1"/>
</dbReference>
<dbReference type="InterPro" id="IPR000210">
    <property type="entry name" value="BTB/POZ_dom"/>
</dbReference>
<dbReference type="Gene3D" id="1.10.287.70">
    <property type="match status" value="1"/>
</dbReference>
<keyword evidence="9" id="KW-0406">Ion transport</keyword>
<dbReference type="SMART" id="SM00225">
    <property type="entry name" value="BTB"/>
    <property type="match status" value="1"/>
</dbReference>
<keyword evidence="8 13" id="KW-1133">Transmembrane helix</keyword>
<feature type="region of interest" description="Disordered" evidence="12">
    <location>
        <begin position="450"/>
        <end position="547"/>
    </location>
</feature>
<dbReference type="InterPro" id="IPR011333">
    <property type="entry name" value="SKP1/BTB/POZ_sf"/>
</dbReference>
<feature type="transmembrane region" description="Helical" evidence="13">
    <location>
        <begin position="214"/>
        <end position="234"/>
    </location>
</feature>
<dbReference type="SUPFAM" id="SSF81324">
    <property type="entry name" value="Voltage-gated potassium channels"/>
    <property type="match status" value="1"/>
</dbReference>
<dbReference type="InterPro" id="IPR003968">
    <property type="entry name" value="K_chnl_volt-dep_Kv"/>
</dbReference>
<comment type="caution">
    <text evidence="15">The sequence shown here is derived from an EMBL/GenBank/DDBJ whole genome shotgun (WGS) entry which is preliminary data.</text>
</comment>
<dbReference type="PRINTS" id="PR01498">
    <property type="entry name" value="SHAWCHANNEL"/>
</dbReference>
<dbReference type="Gene3D" id="1.20.120.350">
    <property type="entry name" value="Voltage-gated potassium channels. Chain C"/>
    <property type="match status" value="1"/>
</dbReference>
<protein>
    <recommendedName>
        <fullName evidence="14">BTB domain-containing protein</fullName>
    </recommendedName>
</protein>
<comment type="subcellular location">
    <subcellularLocation>
        <location evidence="1">Membrane</location>
        <topology evidence="1">Multi-pass membrane protein</topology>
    </subcellularLocation>
</comment>
<feature type="compositionally biased region" description="Polar residues" evidence="12">
    <location>
        <begin position="523"/>
        <end position="547"/>
    </location>
</feature>
<evidence type="ECO:0000256" key="6">
    <source>
        <dbReference type="ARBA" id="ARBA00022882"/>
    </source>
</evidence>
<dbReference type="InterPro" id="IPR003131">
    <property type="entry name" value="T1-type_BTB"/>
</dbReference>
<keyword evidence="11" id="KW-0407">Ion channel</keyword>
<keyword evidence="16" id="KW-1185">Reference proteome</keyword>
<keyword evidence="10 13" id="KW-0472">Membrane</keyword>
<dbReference type="Gene3D" id="3.30.710.10">
    <property type="entry name" value="Potassium Channel Kv1.1, Chain A"/>
    <property type="match status" value="1"/>
</dbReference>
<dbReference type="InterPro" id="IPR003974">
    <property type="entry name" value="K_chnl_volt-dep_Kv3"/>
</dbReference>
<evidence type="ECO:0000256" key="1">
    <source>
        <dbReference type="ARBA" id="ARBA00004141"/>
    </source>
</evidence>
<feature type="domain" description="BTB" evidence="14">
    <location>
        <begin position="5"/>
        <end position="105"/>
    </location>
</feature>
<sequence>MDTSKRLTLNVGGQIFMTTTHTLCALPTTRLGRLAKEISGDKEQKGELFFDRNPEVMNSVLDLYRKGELHIPKNLCGHTVEQELNFWQIPMELIHHCCYKNFDTHKGDEIIIQEIDEFLHHPYESEAAMARLSILNKFWLIMERPNLSRASRIWCVLYFVVVMMSVLVYAIASSMAFRVYRPWLITRASKRNLTVEAFTVDLDLKQKFFASEPVAWIQGFESVFFTFFIVEYLLRIVTCPGKAYFFSMPQSWFDLFLLLQQVVVLTVEKLVVEKREEYTVLEKNALTVLFCLSILRVLRIFNLAKDFEAMKILILCSRASLKDLALMAMSLMSMATMFGASIYVVEMLEEGFTFDSILYGMWYAVITMTTVGYGDYFPVTTSGMLVGAMCALSGVLVIALPVTTIACKFSSYRTNYIARQHMIARVIFLKANPRVCTRFYKSVCGNDSGSTTNIETRGVESHTDTATDKVRSHTTTATDGVKSYTETATDGVQNHTETATDGVKSQTETPTDGVKSHTKTETDGVQSNTETSNDGGKSHTETATSQS</sequence>
<evidence type="ECO:0000259" key="14">
    <source>
        <dbReference type="SMART" id="SM00225"/>
    </source>
</evidence>
<dbReference type="InterPro" id="IPR005821">
    <property type="entry name" value="Ion_trans_dom"/>
</dbReference>
<dbReference type="PANTHER" id="PTHR11537:SF254">
    <property type="entry name" value="POTASSIUM VOLTAGE-GATED CHANNEL PROTEIN SHAB"/>
    <property type="match status" value="1"/>
</dbReference>
<keyword evidence="7" id="KW-0630">Potassium</keyword>
<name>A0AAN9AQ41_9CAEN</name>
<feature type="compositionally biased region" description="Polar residues" evidence="12">
    <location>
        <begin position="473"/>
        <end position="510"/>
    </location>
</feature>
<organism evidence="15 16">
    <name type="scientific">Littorina saxatilis</name>
    <dbReference type="NCBI Taxonomy" id="31220"/>
    <lineage>
        <taxon>Eukaryota</taxon>
        <taxon>Metazoa</taxon>
        <taxon>Spiralia</taxon>
        <taxon>Lophotrochozoa</taxon>
        <taxon>Mollusca</taxon>
        <taxon>Gastropoda</taxon>
        <taxon>Caenogastropoda</taxon>
        <taxon>Littorinimorpha</taxon>
        <taxon>Littorinoidea</taxon>
        <taxon>Littorinidae</taxon>
        <taxon>Littorina</taxon>
    </lineage>
</organism>
<dbReference type="InterPro" id="IPR028325">
    <property type="entry name" value="VG_K_chnl"/>
</dbReference>
<dbReference type="AlphaFoldDB" id="A0AAN9AQ41"/>
<keyword evidence="4 13" id="KW-0812">Transmembrane</keyword>
<keyword evidence="5" id="KW-0631">Potassium channel</keyword>
<dbReference type="Pfam" id="PF02214">
    <property type="entry name" value="BTB_2"/>
    <property type="match status" value="1"/>
</dbReference>
<evidence type="ECO:0000313" key="16">
    <source>
        <dbReference type="Proteomes" id="UP001374579"/>
    </source>
</evidence>
<proteinExistence type="predicted"/>
<dbReference type="EMBL" id="JBAMIC010000024">
    <property type="protein sequence ID" value="KAK7090936.1"/>
    <property type="molecule type" value="Genomic_DNA"/>
</dbReference>
<evidence type="ECO:0000256" key="3">
    <source>
        <dbReference type="ARBA" id="ARBA00022538"/>
    </source>
</evidence>
<dbReference type="Proteomes" id="UP001374579">
    <property type="component" value="Unassembled WGS sequence"/>
</dbReference>
<dbReference type="SUPFAM" id="SSF54695">
    <property type="entry name" value="POZ domain"/>
    <property type="match status" value="1"/>
</dbReference>
<dbReference type="GO" id="GO:0005249">
    <property type="term" value="F:voltage-gated potassium channel activity"/>
    <property type="evidence" value="ECO:0007669"/>
    <property type="project" value="InterPro"/>
</dbReference>
<dbReference type="CDD" id="cd18317">
    <property type="entry name" value="BTB_POZ_Kv"/>
    <property type="match status" value="1"/>
</dbReference>
<dbReference type="InterPro" id="IPR027359">
    <property type="entry name" value="Volt_channel_dom_sf"/>
</dbReference>
<evidence type="ECO:0000256" key="10">
    <source>
        <dbReference type="ARBA" id="ARBA00023136"/>
    </source>
</evidence>
<dbReference type="GO" id="GO:0008076">
    <property type="term" value="C:voltage-gated potassium channel complex"/>
    <property type="evidence" value="ECO:0007669"/>
    <property type="project" value="InterPro"/>
</dbReference>
<dbReference type="GO" id="GO:0051260">
    <property type="term" value="P:protein homooligomerization"/>
    <property type="evidence" value="ECO:0007669"/>
    <property type="project" value="InterPro"/>
</dbReference>
<dbReference type="PRINTS" id="PR00169">
    <property type="entry name" value="KCHANNEL"/>
</dbReference>
<feature type="transmembrane region" description="Helical" evidence="13">
    <location>
        <begin position="153"/>
        <end position="172"/>
    </location>
</feature>
<evidence type="ECO:0000256" key="5">
    <source>
        <dbReference type="ARBA" id="ARBA00022826"/>
    </source>
</evidence>
<evidence type="ECO:0000256" key="12">
    <source>
        <dbReference type="SAM" id="MobiDB-lite"/>
    </source>
</evidence>
<dbReference type="GO" id="GO:0001508">
    <property type="term" value="P:action potential"/>
    <property type="evidence" value="ECO:0007669"/>
    <property type="project" value="TreeGrafter"/>
</dbReference>
<keyword evidence="2" id="KW-0813">Transport</keyword>
<feature type="transmembrane region" description="Helical" evidence="13">
    <location>
        <begin position="284"/>
        <end position="304"/>
    </location>
</feature>
<accession>A0AAN9AQ41</accession>
<evidence type="ECO:0000256" key="9">
    <source>
        <dbReference type="ARBA" id="ARBA00023065"/>
    </source>
</evidence>
<dbReference type="PRINTS" id="PR01491">
    <property type="entry name" value="KVCHANNEL"/>
</dbReference>
<evidence type="ECO:0000256" key="7">
    <source>
        <dbReference type="ARBA" id="ARBA00022958"/>
    </source>
</evidence>
<keyword evidence="3" id="KW-0633">Potassium transport</keyword>